<gene>
    <name evidence="1" type="ORF">DFL_000516</name>
</gene>
<sequence>MAPIPGTPYHIYAIVNGEKAYLGFSIISIPISPKFYTIVGYRSINNPRVTAWTFTPMGGDDVKLYSTEHPRAAVAARGSPVVASEGAADILRPLMDEPNAYSISGVSSGVEKQFWTLPPADTITQLRTRPFNGHPNEVFYLEFAVM</sequence>
<dbReference type="EMBL" id="SAEB01000001">
    <property type="protein sequence ID" value="RVD89512.1"/>
    <property type="molecule type" value="Genomic_DNA"/>
</dbReference>
<dbReference type="AlphaFoldDB" id="A0A437AE36"/>
<evidence type="ECO:0000313" key="1">
    <source>
        <dbReference type="EMBL" id="RVD89512.1"/>
    </source>
</evidence>
<accession>A0A437AE36</accession>
<comment type="caution">
    <text evidence="1">The sequence shown here is derived from an EMBL/GenBank/DDBJ whole genome shotgun (WGS) entry which is preliminary data.</text>
</comment>
<evidence type="ECO:0000313" key="2">
    <source>
        <dbReference type="Proteomes" id="UP000283090"/>
    </source>
</evidence>
<proteinExistence type="predicted"/>
<protein>
    <submittedName>
        <fullName evidence="1">Uncharacterized protein</fullName>
    </submittedName>
</protein>
<dbReference type="RefSeq" id="XP_067495056.1">
    <property type="nucleotide sequence ID" value="XM_067634378.1"/>
</dbReference>
<dbReference type="GeneID" id="93582827"/>
<organism evidence="1 2">
    <name type="scientific">Arthrobotrys flagrans</name>
    <name type="common">Nematode-trapping fungus</name>
    <name type="synonym">Trichothecium flagrans</name>
    <dbReference type="NCBI Taxonomy" id="97331"/>
    <lineage>
        <taxon>Eukaryota</taxon>
        <taxon>Fungi</taxon>
        <taxon>Dikarya</taxon>
        <taxon>Ascomycota</taxon>
        <taxon>Pezizomycotina</taxon>
        <taxon>Orbiliomycetes</taxon>
        <taxon>Orbiliales</taxon>
        <taxon>Orbiliaceae</taxon>
        <taxon>Arthrobotrys</taxon>
    </lineage>
</organism>
<keyword evidence="2" id="KW-1185">Reference proteome</keyword>
<reference evidence="1 2" key="1">
    <citation type="submission" date="2019-01" db="EMBL/GenBank/DDBJ databases">
        <title>Intercellular communication is required for trap formation in the nematode-trapping fungus Duddingtonia flagrans.</title>
        <authorList>
            <person name="Youssar L."/>
            <person name="Wernet V."/>
            <person name="Hensel N."/>
            <person name="Hildebrandt H.-G."/>
            <person name="Fischer R."/>
        </authorList>
    </citation>
    <scope>NUCLEOTIDE SEQUENCE [LARGE SCALE GENOMIC DNA]</scope>
    <source>
        <strain evidence="1 2">CBS H-5679</strain>
    </source>
</reference>
<name>A0A437AE36_ARTFL</name>
<dbReference type="Proteomes" id="UP000283090">
    <property type="component" value="Unassembled WGS sequence"/>
</dbReference>
<dbReference type="VEuPathDB" id="FungiDB:DFL_000516"/>